<accession>A0A933L1B2</accession>
<name>A0A933L1B2_9HYPH</name>
<proteinExistence type="predicted"/>
<protein>
    <submittedName>
        <fullName evidence="1">GAF domain-containing protein</fullName>
    </submittedName>
</protein>
<organism evidence="1 2">
    <name type="scientific">Devosia nanyangense</name>
    <dbReference type="NCBI Taxonomy" id="1228055"/>
    <lineage>
        <taxon>Bacteria</taxon>
        <taxon>Pseudomonadati</taxon>
        <taxon>Pseudomonadota</taxon>
        <taxon>Alphaproteobacteria</taxon>
        <taxon>Hyphomicrobiales</taxon>
        <taxon>Devosiaceae</taxon>
        <taxon>Devosia</taxon>
    </lineage>
</organism>
<sequence length="169" mass="17935">MTAIEAKFVDAVSAARESEASWKALDDLAGAVVGHKLFTVMTVDMAAGLARRAYSNQPAEYPVSGTKPIHRDAWFDIVHLERRSFVANSIDAIAEVFPDHALIASLGCGSVINLPIVLEGDLVATLNLLDVAGYYTPERVAAAEAQLAIPARLCCALALRFDAKQAGPG</sequence>
<gene>
    <name evidence="1" type="ORF">HY834_11775</name>
</gene>
<evidence type="ECO:0000313" key="2">
    <source>
        <dbReference type="Proteomes" id="UP000782610"/>
    </source>
</evidence>
<dbReference type="AlphaFoldDB" id="A0A933L1B2"/>
<dbReference type="Proteomes" id="UP000782610">
    <property type="component" value="Unassembled WGS sequence"/>
</dbReference>
<evidence type="ECO:0000313" key="1">
    <source>
        <dbReference type="EMBL" id="MBI4922419.1"/>
    </source>
</evidence>
<dbReference type="SUPFAM" id="SSF55781">
    <property type="entry name" value="GAF domain-like"/>
    <property type="match status" value="1"/>
</dbReference>
<dbReference type="EMBL" id="JACRAF010000031">
    <property type="protein sequence ID" value="MBI4922419.1"/>
    <property type="molecule type" value="Genomic_DNA"/>
</dbReference>
<reference evidence="1" key="1">
    <citation type="submission" date="2020-07" db="EMBL/GenBank/DDBJ databases">
        <title>Huge and variable diversity of episymbiotic CPR bacteria and DPANN archaea in groundwater ecosystems.</title>
        <authorList>
            <person name="He C.Y."/>
            <person name="Keren R."/>
            <person name="Whittaker M."/>
            <person name="Farag I.F."/>
            <person name="Doudna J."/>
            <person name="Cate J.H.D."/>
            <person name="Banfield J.F."/>
        </authorList>
    </citation>
    <scope>NUCLEOTIDE SEQUENCE</scope>
    <source>
        <strain evidence="1">NC_groundwater_1586_Pr3_B-0.1um_66_15</strain>
    </source>
</reference>
<comment type="caution">
    <text evidence="1">The sequence shown here is derived from an EMBL/GenBank/DDBJ whole genome shotgun (WGS) entry which is preliminary data.</text>
</comment>